<name>A0AAE4AU91_9ACTN</name>
<proteinExistence type="predicted"/>
<dbReference type="Pfam" id="PF13460">
    <property type="entry name" value="NAD_binding_10"/>
    <property type="match status" value="1"/>
</dbReference>
<evidence type="ECO:0000313" key="3">
    <source>
        <dbReference type="Proteomes" id="UP001240236"/>
    </source>
</evidence>
<dbReference type="RefSeq" id="WP_307234242.1">
    <property type="nucleotide sequence ID" value="NZ_JAUSUZ010000001.1"/>
</dbReference>
<dbReference type="PANTHER" id="PTHR43781:SF1">
    <property type="entry name" value="SACCHAROPINE DEHYDROGENASE"/>
    <property type="match status" value="1"/>
</dbReference>
<evidence type="ECO:0000313" key="2">
    <source>
        <dbReference type="EMBL" id="MDQ0363540.1"/>
    </source>
</evidence>
<dbReference type="Gene3D" id="3.40.50.720">
    <property type="entry name" value="NAD(P)-binding Rossmann-like Domain"/>
    <property type="match status" value="1"/>
</dbReference>
<comment type="caution">
    <text evidence="2">The sequence shown here is derived from an EMBL/GenBank/DDBJ whole genome shotgun (WGS) entry which is preliminary data.</text>
</comment>
<reference evidence="2 3" key="1">
    <citation type="submission" date="2023-07" db="EMBL/GenBank/DDBJ databases">
        <title>Sequencing the genomes of 1000 actinobacteria strains.</title>
        <authorList>
            <person name="Klenk H.-P."/>
        </authorList>
    </citation>
    <scope>NUCLEOTIDE SEQUENCE [LARGE SCALE GENOMIC DNA]</scope>
    <source>
        <strain evidence="2 3">DSM 44709</strain>
    </source>
</reference>
<feature type="domain" description="NAD(P)-binding" evidence="1">
    <location>
        <begin position="6"/>
        <end position="87"/>
    </location>
</feature>
<protein>
    <recommendedName>
        <fullName evidence="1">NAD(P)-binding domain-containing protein</fullName>
    </recommendedName>
</protein>
<gene>
    <name evidence="2" type="ORF">J2S42_000209</name>
</gene>
<dbReference type="SUPFAM" id="SSF51735">
    <property type="entry name" value="NAD(P)-binding Rossmann-fold domains"/>
    <property type="match status" value="1"/>
</dbReference>
<keyword evidence="3" id="KW-1185">Reference proteome</keyword>
<accession>A0AAE4AU91</accession>
<dbReference type="PANTHER" id="PTHR43781">
    <property type="entry name" value="SACCHAROPINE DEHYDROGENASE"/>
    <property type="match status" value="1"/>
</dbReference>
<dbReference type="Proteomes" id="UP001240236">
    <property type="component" value="Unassembled WGS sequence"/>
</dbReference>
<evidence type="ECO:0000259" key="1">
    <source>
        <dbReference type="Pfam" id="PF13460"/>
    </source>
</evidence>
<dbReference type="InterPro" id="IPR036291">
    <property type="entry name" value="NAD(P)-bd_dom_sf"/>
</dbReference>
<dbReference type="EMBL" id="JAUSUZ010000001">
    <property type="protein sequence ID" value="MDQ0363540.1"/>
    <property type="molecule type" value="Genomic_DNA"/>
</dbReference>
<dbReference type="InterPro" id="IPR016040">
    <property type="entry name" value="NAD(P)-bd_dom"/>
</dbReference>
<organism evidence="2 3">
    <name type="scientific">Catenuloplanes indicus</name>
    <dbReference type="NCBI Taxonomy" id="137267"/>
    <lineage>
        <taxon>Bacteria</taxon>
        <taxon>Bacillati</taxon>
        <taxon>Actinomycetota</taxon>
        <taxon>Actinomycetes</taxon>
        <taxon>Micromonosporales</taxon>
        <taxon>Micromonosporaceae</taxon>
        <taxon>Catenuloplanes</taxon>
    </lineage>
</organism>
<dbReference type="AlphaFoldDB" id="A0AAE4AU91"/>
<sequence length="353" mass="36111">MIGVLGASGAVGRFAVAALRDGGCGPLRLGARRPERLSADDGEVVAVDVTDAGSLAAFCAGLDVVLNCAGPTYALQETMALAALAAGAHYVDVGGDDPVHEKLAGVVTGDATVVLSAGTLPGLSALVPRWLAGPGPGGGRLVCHAGGLERCTETVAADFMLSLSVGGAHGEPFGAPLAAWRHGRRVPRALRVAEDAAVPYFPDRATLQPILTAENERLAAALGLAELENWNVHPGPRVRALFTRLPGLAPADAAARLITAAEVDLAGREPYYRMVFALDGRTAVVSTASSYRLTAFVGVLAVRAIRSGSVRPGLHFAGEVLDPEWTVAEVNRSGAARVAAPAADGDDVEEGVL</sequence>